<accession>A0A136KEY7</accession>
<evidence type="ECO:0000256" key="1">
    <source>
        <dbReference type="SAM" id="Phobius"/>
    </source>
</evidence>
<feature type="transmembrane region" description="Helical" evidence="1">
    <location>
        <begin position="67"/>
        <end position="88"/>
    </location>
</feature>
<sequence length="576" mass="62372">MQSDKSKSKTPQDFFSHAQVSSNSIADNAFRESLRHELNALYLNNFSNRETPQNRMSKVFAIFRNKAVIGLTASLTVLAVVGAVVLLGRQATVEQKDSVVAKLGAEVIYAEGTIEYFVNDEWVALSNGQQIEEGDTIRSQEDARAIVNIDDGSAVRIDHLTEIKFASLDPQDIKVELLSGSAYARVVKLDRDFSLATEDAEYFSLGTAYQVSKSTDEEGLLVYESKVKMNKKQGKELVVEEGNGYSFKKGEQGAEGEKFALDIEEIKKNEFALWNREKDIKIVKSENQLGILKDITPPALAIDSPADNFETQAATIDLSGSTEAGARVFVNGNEVENNQGSFSAKVDLVVGSNIIKIGAKDAAGNYAEKKITVVRKAQPTVAPTQKPFVGIKLSGSSVADGIQLNWTVSGLNASEGFKLVRSLNPNPTYPADNPKYFDGGKSSAKVGLTDGKTYHFRVCRYNSSTNSCDSYSNNVTITAPNKASAGVSSIDLFAKGGAKVGWTVNGSSSNGFKVVWSKVDEYPTYPTGASTEASHTFSSTFSIYAFDGSGDYCVRVCAYNSEGVCEKYSNKITVSL</sequence>
<gene>
    <name evidence="3" type="ORF">UZ20_WS6002001115</name>
</gene>
<dbReference type="Pfam" id="PF04773">
    <property type="entry name" value="FecR"/>
    <property type="match status" value="1"/>
</dbReference>
<dbReference type="InterPro" id="IPR006860">
    <property type="entry name" value="FecR"/>
</dbReference>
<comment type="caution">
    <text evidence="3">The sequence shown here is derived from an EMBL/GenBank/DDBJ whole genome shotgun (WGS) entry which is preliminary data.</text>
</comment>
<evidence type="ECO:0000313" key="4">
    <source>
        <dbReference type="Proteomes" id="UP000070449"/>
    </source>
</evidence>
<keyword evidence="1" id="KW-0812">Transmembrane</keyword>
<keyword evidence="1" id="KW-0472">Membrane</keyword>
<dbReference type="InterPro" id="IPR013783">
    <property type="entry name" value="Ig-like_fold"/>
</dbReference>
<reference evidence="3 4" key="1">
    <citation type="submission" date="2015-02" db="EMBL/GenBank/DDBJ databases">
        <title>Improved understanding of the partial-nitritation anammox process through 23 genomes representing the majority of the microbial community.</title>
        <authorList>
            <person name="Speth D.R."/>
            <person name="In T Zandt M."/>
            <person name="Guerrero Cruz S."/>
            <person name="Jetten M.S."/>
            <person name="Dutilh B.E."/>
        </authorList>
    </citation>
    <scope>NUCLEOTIDE SEQUENCE [LARGE SCALE GENOMIC DNA]</scope>
    <source>
        <strain evidence="3">OLB21</strain>
    </source>
</reference>
<dbReference type="EMBL" id="JYPD01000029">
    <property type="protein sequence ID" value="KXK07893.1"/>
    <property type="molecule type" value="Genomic_DNA"/>
</dbReference>
<dbReference type="Proteomes" id="UP000070449">
    <property type="component" value="Unassembled WGS sequence"/>
</dbReference>
<dbReference type="Pfam" id="PF09136">
    <property type="entry name" value="Glucodextran_B"/>
    <property type="match status" value="1"/>
</dbReference>
<dbReference type="Gene3D" id="2.60.120.1440">
    <property type="match status" value="1"/>
</dbReference>
<protein>
    <submittedName>
        <fullName evidence="3">FecR protein</fullName>
    </submittedName>
</protein>
<evidence type="ECO:0000259" key="2">
    <source>
        <dbReference type="Pfam" id="PF04773"/>
    </source>
</evidence>
<proteinExistence type="predicted"/>
<keyword evidence="1" id="KW-1133">Transmembrane helix</keyword>
<dbReference type="AlphaFoldDB" id="A0A136KEY7"/>
<dbReference type="PANTHER" id="PTHR38731">
    <property type="entry name" value="LIPL45-RELATED LIPOPROTEIN-RELATED"/>
    <property type="match status" value="1"/>
</dbReference>
<evidence type="ECO:0000313" key="3">
    <source>
        <dbReference type="EMBL" id="KXK07893.1"/>
    </source>
</evidence>
<dbReference type="Gene3D" id="2.60.40.10">
    <property type="entry name" value="Immunoglobulins"/>
    <property type="match status" value="2"/>
</dbReference>
<name>A0A136KEY7_9BACT</name>
<feature type="domain" description="FecR protein" evidence="2">
    <location>
        <begin position="135"/>
        <end position="228"/>
    </location>
</feature>
<dbReference type="STRING" id="1617427.UZ20_WS6002001115"/>
<organism evidence="3 4">
    <name type="scientific">candidate division WS6 bacterium OLB21</name>
    <dbReference type="NCBI Taxonomy" id="1617427"/>
    <lineage>
        <taxon>Bacteria</taxon>
        <taxon>Candidatus Dojkabacteria</taxon>
    </lineage>
</organism>